<evidence type="ECO:0000256" key="3">
    <source>
        <dbReference type="ARBA" id="ARBA00022692"/>
    </source>
</evidence>
<organism evidence="8 9">
    <name type="scientific">Marinobacter vinifirmus</name>
    <dbReference type="NCBI Taxonomy" id="355591"/>
    <lineage>
        <taxon>Bacteria</taxon>
        <taxon>Pseudomonadati</taxon>
        <taxon>Pseudomonadota</taxon>
        <taxon>Gammaproteobacteria</taxon>
        <taxon>Pseudomonadales</taxon>
        <taxon>Marinobacteraceae</taxon>
        <taxon>Marinobacter</taxon>
    </lineage>
</organism>
<dbReference type="GO" id="GO:0005886">
    <property type="term" value="C:plasma membrane"/>
    <property type="evidence" value="ECO:0007669"/>
    <property type="project" value="UniProtKB-SubCell"/>
</dbReference>
<evidence type="ECO:0000313" key="8">
    <source>
        <dbReference type="EMBL" id="OZC36693.1"/>
    </source>
</evidence>
<comment type="subcellular location">
    <subcellularLocation>
        <location evidence="1">Cell membrane</location>
        <topology evidence="1">Multi-pass membrane protein</topology>
    </subcellularLocation>
</comment>
<feature type="transmembrane region" description="Helical" evidence="6">
    <location>
        <begin position="83"/>
        <end position="112"/>
    </location>
</feature>
<protein>
    <submittedName>
        <fullName evidence="8">Type II secretion system-like protein</fullName>
    </submittedName>
</protein>
<dbReference type="AlphaFoldDB" id="A0A7Z1DVF6"/>
<gene>
    <name evidence="8" type="ORF">B9Q17_16900</name>
</gene>
<dbReference type="EMBL" id="NEFY01000004">
    <property type="protein sequence ID" value="OZC36693.1"/>
    <property type="molecule type" value="Genomic_DNA"/>
</dbReference>
<proteinExistence type="predicted"/>
<feature type="transmembrane region" description="Helical" evidence="6">
    <location>
        <begin position="243"/>
        <end position="269"/>
    </location>
</feature>
<keyword evidence="4 6" id="KW-1133">Transmembrane helix</keyword>
<comment type="caution">
    <text evidence="8">The sequence shown here is derived from an EMBL/GenBank/DDBJ whole genome shotgun (WGS) entry which is preliminary data.</text>
</comment>
<evidence type="ECO:0000256" key="6">
    <source>
        <dbReference type="SAM" id="Phobius"/>
    </source>
</evidence>
<evidence type="ECO:0000256" key="5">
    <source>
        <dbReference type="ARBA" id="ARBA00023136"/>
    </source>
</evidence>
<dbReference type="Pfam" id="PF00482">
    <property type="entry name" value="T2SSF"/>
    <property type="match status" value="1"/>
</dbReference>
<evidence type="ECO:0000313" key="9">
    <source>
        <dbReference type="Proteomes" id="UP000216984"/>
    </source>
</evidence>
<reference evidence="8 9" key="1">
    <citation type="submission" date="2017-06" db="EMBL/GenBank/DDBJ databases">
        <title>Draft genome sequence of the halophilic bacterium Marinobacter vinifirmus FB1.</title>
        <authorList>
            <person name="Stepanov V.G."/>
            <person name="Roberts D.J."/>
            <person name="Fox G.E."/>
        </authorList>
    </citation>
    <scope>NUCLEOTIDE SEQUENCE [LARGE SCALE GENOMIC DNA]</scope>
    <source>
        <strain evidence="8 9">FB1</strain>
    </source>
</reference>
<sequence>MASVLYALVWAPAWAMRARVTARLQRRHLSADDAREDSPLAGFLYWLVEKPLFAGDFRELEPALDATGKTALQARGHYVLMCWVLPVVVGVIGYITSDLLTLLIAFVLAFYVSRQLIRAAGRTAEKQQNREAIELCQMTRMLMQAGLSPERTLKLIAHQARDLMPLLVRRIDRFNRVMESGADRTRALDELGHNRNLTVLRNYVTILKQAGSLGAGVSSALEQIITEAHHEERSKLKEETNRVGARMTIIMMVFMLPSLFILIGGPAVLSIMDALQR</sequence>
<keyword evidence="3 6" id="KW-0812">Transmembrane</keyword>
<dbReference type="PANTHER" id="PTHR35007:SF2">
    <property type="entry name" value="PILUS ASSEMBLE PROTEIN"/>
    <property type="match status" value="1"/>
</dbReference>
<dbReference type="Proteomes" id="UP000216984">
    <property type="component" value="Unassembled WGS sequence"/>
</dbReference>
<keyword evidence="5 6" id="KW-0472">Membrane</keyword>
<feature type="domain" description="Type II secretion system protein GspF" evidence="7">
    <location>
        <begin position="137"/>
        <end position="263"/>
    </location>
</feature>
<keyword evidence="2" id="KW-1003">Cell membrane</keyword>
<accession>A0A7Z1DVF6</accession>
<keyword evidence="9" id="KW-1185">Reference proteome</keyword>
<dbReference type="InterPro" id="IPR018076">
    <property type="entry name" value="T2SS_GspF_dom"/>
</dbReference>
<evidence type="ECO:0000259" key="7">
    <source>
        <dbReference type="Pfam" id="PF00482"/>
    </source>
</evidence>
<name>A0A7Z1DVF6_9GAMM</name>
<evidence type="ECO:0000256" key="2">
    <source>
        <dbReference type="ARBA" id="ARBA00022475"/>
    </source>
</evidence>
<dbReference type="PANTHER" id="PTHR35007">
    <property type="entry name" value="INTEGRAL MEMBRANE PROTEIN-RELATED"/>
    <property type="match status" value="1"/>
</dbReference>
<evidence type="ECO:0000256" key="1">
    <source>
        <dbReference type="ARBA" id="ARBA00004651"/>
    </source>
</evidence>
<evidence type="ECO:0000256" key="4">
    <source>
        <dbReference type="ARBA" id="ARBA00022989"/>
    </source>
</evidence>